<evidence type="ECO:0000313" key="3">
    <source>
        <dbReference type="Proteomes" id="UP001596152"/>
    </source>
</evidence>
<dbReference type="Proteomes" id="UP001596152">
    <property type="component" value="Unassembled WGS sequence"/>
</dbReference>
<gene>
    <name evidence="2" type="ORF">ACFPIE_04125</name>
</gene>
<keyword evidence="3" id="KW-1185">Reference proteome</keyword>
<dbReference type="Gene3D" id="3.40.50.1010">
    <property type="entry name" value="5'-nuclease"/>
    <property type="match status" value="1"/>
</dbReference>
<organism evidence="2 3">
    <name type="scientific">Brevundimonas staleyi</name>
    <dbReference type="NCBI Taxonomy" id="74326"/>
    <lineage>
        <taxon>Bacteria</taxon>
        <taxon>Pseudomonadati</taxon>
        <taxon>Pseudomonadota</taxon>
        <taxon>Alphaproteobacteria</taxon>
        <taxon>Caulobacterales</taxon>
        <taxon>Caulobacteraceae</taxon>
        <taxon>Brevundimonas</taxon>
    </lineage>
</organism>
<name>A0ABW0FNY2_9CAUL</name>
<sequence length="147" mass="15842">MITLDTNIFIYALDDRFPAKQAVAAEVVRHAARLDAPICLQVVGEAQNVARRKLKMPGFVAAQIGRNILGQFATFSPSVEDAEIALGQLAAGRLSYWDAILLACAQRAGCTALLSEDLQDGARILGIEIVNPFDGDEMSERARALLS</sequence>
<dbReference type="InterPro" id="IPR002716">
    <property type="entry name" value="PIN_dom"/>
</dbReference>
<dbReference type="InterPro" id="IPR029060">
    <property type="entry name" value="PIN-like_dom_sf"/>
</dbReference>
<dbReference type="EMBL" id="JBHSLF010000008">
    <property type="protein sequence ID" value="MFC5343087.1"/>
    <property type="molecule type" value="Genomic_DNA"/>
</dbReference>
<evidence type="ECO:0000313" key="2">
    <source>
        <dbReference type="EMBL" id="MFC5343087.1"/>
    </source>
</evidence>
<accession>A0ABW0FNY2</accession>
<reference evidence="3" key="1">
    <citation type="journal article" date="2019" name="Int. J. Syst. Evol. Microbiol.">
        <title>The Global Catalogue of Microorganisms (GCM) 10K type strain sequencing project: providing services to taxonomists for standard genome sequencing and annotation.</title>
        <authorList>
            <consortium name="The Broad Institute Genomics Platform"/>
            <consortium name="The Broad Institute Genome Sequencing Center for Infectious Disease"/>
            <person name="Wu L."/>
            <person name="Ma J."/>
        </authorList>
    </citation>
    <scope>NUCLEOTIDE SEQUENCE [LARGE SCALE GENOMIC DNA]</scope>
    <source>
        <strain evidence="3">JCM 12125</strain>
    </source>
</reference>
<dbReference type="Pfam" id="PF01850">
    <property type="entry name" value="PIN"/>
    <property type="match status" value="1"/>
</dbReference>
<protein>
    <submittedName>
        <fullName evidence="2">PIN domain-containing protein</fullName>
    </submittedName>
</protein>
<evidence type="ECO:0000259" key="1">
    <source>
        <dbReference type="Pfam" id="PF01850"/>
    </source>
</evidence>
<feature type="domain" description="PIN" evidence="1">
    <location>
        <begin position="2"/>
        <end position="117"/>
    </location>
</feature>
<comment type="caution">
    <text evidence="2">The sequence shown here is derived from an EMBL/GenBank/DDBJ whole genome shotgun (WGS) entry which is preliminary data.</text>
</comment>
<dbReference type="RefSeq" id="WP_374037261.1">
    <property type="nucleotide sequence ID" value="NZ_CP169082.1"/>
</dbReference>
<proteinExistence type="predicted"/>
<dbReference type="CDD" id="cd18692">
    <property type="entry name" value="PIN_VapC-like"/>
    <property type="match status" value="1"/>
</dbReference>
<dbReference type="SUPFAM" id="SSF88723">
    <property type="entry name" value="PIN domain-like"/>
    <property type="match status" value="1"/>
</dbReference>